<comment type="subcellular location">
    <subcellularLocation>
        <location evidence="1">Cytoplasm</location>
    </subcellularLocation>
</comment>
<keyword evidence="3 8" id="KW-0762">Sugar transport</keyword>
<keyword evidence="5" id="KW-0598">Phosphotransferase system</keyword>
<dbReference type="Proteomes" id="UP000214606">
    <property type="component" value="Chromosome"/>
</dbReference>
<dbReference type="PANTHER" id="PTHR45008">
    <property type="entry name" value="PTS SYSTEM GLUCOSE-SPECIFIC EIIA COMPONENT"/>
    <property type="match status" value="1"/>
</dbReference>
<dbReference type="SUPFAM" id="SSF51261">
    <property type="entry name" value="Duplicated hybrid motif"/>
    <property type="match status" value="1"/>
</dbReference>
<dbReference type="InterPro" id="IPR050890">
    <property type="entry name" value="PTS_EIIA_component"/>
</dbReference>
<gene>
    <name evidence="8" type="ORF">AP3564_01890</name>
</gene>
<evidence type="ECO:0000313" key="9">
    <source>
        <dbReference type="Proteomes" id="UP000214606"/>
    </source>
</evidence>
<dbReference type="FunFam" id="2.70.70.10:FF:000001">
    <property type="entry name" value="PTS system glucose-specific IIA component"/>
    <property type="match status" value="1"/>
</dbReference>
<dbReference type="EMBL" id="CP017703">
    <property type="protein sequence ID" value="ASS89186.1"/>
    <property type="molecule type" value="Genomic_DNA"/>
</dbReference>
<dbReference type="PROSITE" id="PS51093">
    <property type="entry name" value="PTS_EIIA_TYPE_1"/>
    <property type="match status" value="1"/>
</dbReference>
<dbReference type="AlphaFoldDB" id="A0A161W297"/>
<dbReference type="KEGG" id="apak:AP3564_01890"/>
<sequence length="166" mass="18358">MLKKIFAKNPKTIIEEIFSPMYGEVISLSEVPDPVFAQKMMGDGIAVIPKDGKVVSPVKGQIIQVFPTKHAIGIRTKHGLEVLIHVGLDTVELNGEGYEVTVSEGQKVKIGDPIMNVDIEFIEKNNKEIVTPIIITNSAEKTEKIVVREAGEIQRGEYILKCYVVN</sequence>
<dbReference type="Gene3D" id="2.70.70.10">
    <property type="entry name" value="Glucose Permease (Domain IIA)"/>
    <property type="match status" value="1"/>
</dbReference>
<evidence type="ECO:0000256" key="2">
    <source>
        <dbReference type="ARBA" id="ARBA00022448"/>
    </source>
</evidence>
<keyword evidence="4" id="KW-0808">Transferase</keyword>
<evidence type="ECO:0000259" key="7">
    <source>
        <dbReference type="PROSITE" id="PS51093"/>
    </source>
</evidence>
<evidence type="ECO:0000313" key="8">
    <source>
        <dbReference type="EMBL" id="ASS89186.1"/>
    </source>
</evidence>
<accession>A0A223E1S0</accession>
<dbReference type="NCBIfam" id="TIGR00830">
    <property type="entry name" value="PTBA"/>
    <property type="match status" value="1"/>
</dbReference>
<feature type="domain" description="PTS EIIA type-1" evidence="7">
    <location>
        <begin position="33"/>
        <end position="137"/>
    </location>
</feature>
<dbReference type="GO" id="GO:0005737">
    <property type="term" value="C:cytoplasm"/>
    <property type="evidence" value="ECO:0007669"/>
    <property type="project" value="UniProtKB-SubCell"/>
</dbReference>
<keyword evidence="2" id="KW-0813">Transport</keyword>
<dbReference type="GO" id="GO:0016301">
    <property type="term" value="F:kinase activity"/>
    <property type="evidence" value="ECO:0007669"/>
    <property type="project" value="UniProtKB-KW"/>
</dbReference>
<name>A0A161W297_9BACI</name>
<evidence type="ECO:0000256" key="3">
    <source>
        <dbReference type="ARBA" id="ARBA00022597"/>
    </source>
</evidence>
<accession>A0A161W297</accession>
<evidence type="ECO:0000256" key="1">
    <source>
        <dbReference type="ARBA" id="ARBA00004496"/>
    </source>
</evidence>
<dbReference type="Pfam" id="PF00358">
    <property type="entry name" value="PTS_EIIA_1"/>
    <property type="match status" value="1"/>
</dbReference>
<dbReference type="PANTHER" id="PTHR45008:SF1">
    <property type="entry name" value="PTS SYSTEM GLUCOSE-SPECIFIC EIIA COMPONENT"/>
    <property type="match status" value="1"/>
</dbReference>
<dbReference type="PROSITE" id="PS00371">
    <property type="entry name" value="PTS_EIIA_TYPE_1_HIS"/>
    <property type="match status" value="1"/>
</dbReference>
<dbReference type="InterPro" id="IPR001127">
    <property type="entry name" value="PTS_EIIA_1_perm"/>
</dbReference>
<organism evidence="8 9">
    <name type="scientific">Aeribacillus pallidus</name>
    <dbReference type="NCBI Taxonomy" id="33936"/>
    <lineage>
        <taxon>Bacteria</taxon>
        <taxon>Bacillati</taxon>
        <taxon>Bacillota</taxon>
        <taxon>Bacilli</taxon>
        <taxon>Bacillales</taxon>
        <taxon>Bacillaceae</taxon>
        <taxon>Aeribacillus</taxon>
    </lineage>
</organism>
<keyword evidence="6" id="KW-0418">Kinase</keyword>
<protein>
    <submittedName>
        <fullName evidence="8">PTS glucose transporter subunit IIA</fullName>
    </submittedName>
</protein>
<proteinExistence type="predicted"/>
<dbReference type="RefSeq" id="WP_066250760.1">
    <property type="nucleotide sequence ID" value="NZ_CP017703.1"/>
</dbReference>
<dbReference type="GO" id="GO:0009401">
    <property type="term" value="P:phosphoenolpyruvate-dependent sugar phosphotransferase system"/>
    <property type="evidence" value="ECO:0007669"/>
    <property type="project" value="UniProtKB-KW"/>
</dbReference>
<reference evidence="8 9" key="1">
    <citation type="submission" date="2016-10" db="EMBL/GenBank/DDBJ databases">
        <title>The whole genome sequencing and assembly of Aeribacillus pallidus KCTC3564 strain.</title>
        <authorList>
            <person name="Lee Y.-J."/>
            <person name="Park M.-K."/>
            <person name="Yi H."/>
            <person name="Bahn Y.-S."/>
            <person name="Kim J.F."/>
            <person name="Lee D.-W."/>
        </authorList>
    </citation>
    <scope>NUCLEOTIDE SEQUENCE [LARGE SCALE GENOMIC DNA]</scope>
    <source>
        <strain evidence="8 9">KCTC3564</strain>
    </source>
</reference>
<evidence type="ECO:0000256" key="4">
    <source>
        <dbReference type="ARBA" id="ARBA00022679"/>
    </source>
</evidence>
<dbReference type="InterPro" id="IPR011055">
    <property type="entry name" value="Dup_hybrid_motif"/>
</dbReference>
<evidence type="ECO:0000256" key="6">
    <source>
        <dbReference type="ARBA" id="ARBA00022777"/>
    </source>
</evidence>
<evidence type="ECO:0000256" key="5">
    <source>
        <dbReference type="ARBA" id="ARBA00022683"/>
    </source>
</evidence>